<name>A0A0P7Z1V8_9CYAN</name>
<dbReference type="AlphaFoldDB" id="A0A0P7Z1V8"/>
<dbReference type="Pfam" id="PF02810">
    <property type="entry name" value="SEC-C"/>
    <property type="match status" value="2"/>
</dbReference>
<reference evidence="2 3" key="1">
    <citation type="submission" date="2015-09" db="EMBL/GenBank/DDBJ databases">
        <title>Identification and resolution of microdiversity through metagenomic sequencing of parallel consortia.</title>
        <authorList>
            <person name="Nelson W.C."/>
            <person name="Romine M.F."/>
            <person name="Lindemann S.R."/>
        </authorList>
    </citation>
    <scope>NUCLEOTIDE SEQUENCE [LARGE SCALE GENOMIC DNA]</scope>
    <source>
        <strain evidence="2">Ana</strain>
    </source>
</reference>
<proteinExistence type="predicted"/>
<dbReference type="SUPFAM" id="SSF103642">
    <property type="entry name" value="Sec-C motif"/>
    <property type="match status" value="1"/>
</dbReference>
<accession>A0A0P7Z1V8</accession>
<dbReference type="Gene3D" id="3.10.450.50">
    <property type="match status" value="1"/>
</dbReference>
<dbReference type="PANTHER" id="PTHR33747">
    <property type="entry name" value="UPF0225 PROTEIN SCO1677"/>
    <property type="match status" value="1"/>
</dbReference>
<evidence type="ECO:0000313" key="2">
    <source>
        <dbReference type="EMBL" id="KPQ37708.1"/>
    </source>
</evidence>
<evidence type="ECO:0000259" key="1">
    <source>
        <dbReference type="Pfam" id="PF17775"/>
    </source>
</evidence>
<dbReference type="Pfam" id="PF17775">
    <property type="entry name" value="YchJ_M-like"/>
    <property type="match status" value="1"/>
</dbReference>
<dbReference type="NCBIfam" id="NF002449">
    <property type="entry name" value="PRK01617.1"/>
    <property type="match status" value="1"/>
</dbReference>
<evidence type="ECO:0000313" key="3">
    <source>
        <dbReference type="Proteomes" id="UP000050465"/>
    </source>
</evidence>
<dbReference type="PANTHER" id="PTHR33747:SF1">
    <property type="entry name" value="ADENYLATE CYCLASE-ASSOCIATED CAP C-TERMINAL DOMAIN-CONTAINING PROTEIN"/>
    <property type="match status" value="1"/>
</dbReference>
<dbReference type="STRING" id="1666911.HLUCCA11_01245"/>
<feature type="domain" description="YchJ-like middle NTF2-like" evidence="1">
    <location>
        <begin position="29"/>
        <end position="137"/>
    </location>
</feature>
<organism evidence="2 3">
    <name type="scientific">Phormidesmis priestleyi Ana</name>
    <dbReference type="NCBI Taxonomy" id="1666911"/>
    <lineage>
        <taxon>Bacteria</taxon>
        <taxon>Bacillati</taxon>
        <taxon>Cyanobacteriota</taxon>
        <taxon>Cyanophyceae</taxon>
        <taxon>Leptolyngbyales</taxon>
        <taxon>Leptolyngbyaceae</taxon>
        <taxon>Phormidesmis</taxon>
    </lineage>
</organism>
<dbReference type="InterPro" id="IPR032710">
    <property type="entry name" value="NTF2-like_dom_sf"/>
</dbReference>
<comment type="caution">
    <text evidence="2">The sequence shown here is derived from an EMBL/GenBank/DDBJ whole genome shotgun (WGS) entry which is preliminary data.</text>
</comment>
<dbReference type="InterPro" id="IPR048469">
    <property type="entry name" value="YchJ-like_M"/>
</dbReference>
<dbReference type="SUPFAM" id="SSF54427">
    <property type="entry name" value="NTF2-like"/>
    <property type="match status" value="1"/>
</dbReference>
<dbReference type="EMBL" id="LJZR01000001">
    <property type="protein sequence ID" value="KPQ37708.1"/>
    <property type="molecule type" value="Genomic_DNA"/>
</dbReference>
<dbReference type="PATRIC" id="fig|1666911.3.peg.2645"/>
<protein>
    <submittedName>
        <fullName evidence="2">SEC-C motif domain protein</fullName>
    </submittedName>
</protein>
<sequence length="164" mass="18656">MKQPCYCGSQRPFSQCCEPYLVGERLAPTAESLMRSRYSAFCQGNIDYLLATHHPDYRLPDDRTGLKRSVKSTRWQNLLVISKQKGQGRDNTGVVEFVAAYQSVGSILSAQPIGPLQQMHERSQFIKKDDQWLYTEGTMLPPYQPKRSEGCWCGSGKKYKQCHG</sequence>
<gene>
    <name evidence="2" type="ORF">HLUCCA11_01245</name>
</gene>
<dbReference type="Proteomes" id="UP000050465">
    <property type="component" value="Unassembled WGS sequence"/>
</dbReference>
<dbReference type="InterPro" id="IPR004027">
    <property type="entry name" value="SEC_C_motif"/>
</dbReference>